<keyword evidence="8" id="KW-1185">Reference proteome</keyword>
<dbReference type="Pfam" id="PF03134">
    <property type="entry name" value="TB2_DP1_HVA22"/>
    <property type="match status" value="1"/>
</dbReference>
<evidence type="ECO:0000256" key="6">
    <source>
        <dbReference type="RuleBase" id="RU362006"/>
    </source>
</evidence>
<feature type="transmembrane region" description="Helical" evidence="6">
    <location>
        <begin position="117"/>
        <end position="138"/>
    </location>
</feature>
<evidence type="ECO:0000256" key="3">
    <source>
        <dbReference type="ARBA" id="ARBA00022692"/>
    </source>
</evidence>
<comment type="subcellular location">
    <subcellularLocation>
        <location evidence="1 6">Membrane</location>
        <topology evidence="1 6">Multi-pass membrane protein</topology>
    </subcellularLocation>
</comment>
<dbReference type="PANTHER" id="PTHR12300:SF161">
    <property type="entry name" value="RECEPTOR EXPRESSION-ENHANCING PROTEIN"/>
    <property type="match status" value="1"/>
</dbReference>
<evidence type="ECO:0000313" key="7">
    <source>
        <dbReference type="EMBL" id="KAJ3261537.1"/>
    </source>
</evidence>
<dbReference type="InterPro" id="IPR004345">
    <property type="entry name" value="TB2_DP1_HVA22"/>
</dbReference>
<evidence type="ECO:0000256" key="1">
    <source>
        <dbReference type="ARBA" id="ARBA00004141"/>
    </source>
</evidence>
<keyword evidence="4 6" id="KW-1133">Transmembrane helix</keyword>
<evidence type="ECO:0000313" key="8">
    <source>
        <dbReference type="Proteomes" id="UP001210925"/>
    </source>
</evidence>
<feature type="transmembrane region" description="Helical" evidence="6">
    <location>
        <begin position="37"/>
        <end position="53"/>
    </location>
</feature>
<evidence type="ECO:0000256" key="2">
    <source>
        <dbReference type="ARBA" id="ARBA00008573"/>
    </source>
</evidence>
<protein>
    <recommendedName>
        <fullName evidence="6">Protein YOP1</fullName>
    </recommendedName>
</protein>
<gene>
    <name evidence="7" type="ORF">HK103_005375</name>
</gene>
<comment type="caution">
    <text evidence="7">The sequence shown here is derived from an EMBL/GenBank/DDBJ whole genome shotgun (WGS) entry which is preliminary data.</text>
</comment>
<comment type="similarity">
    <text evidence="2 6">Belongs to the DP1 family.</text>
</comment>
<evidence type="ECO:0000256" key="4">
    <source>
        <dbReference type="ARBA" id="ARBA00022989"/>
    </source>
</evidence>
<sequence length="176" mass="20599">MDKLPPQLQVYALQFDKELNKYPLAVEFEKRTNIPKVFVASGLGFVFFLLIFLNIWGDLLTNLLGFVYPAYASFKALETTSTKDDVHWLTYWVVFGFFNLIEFFSDILLFWLPFYYFFKAAIILWLVLPQTMGANFVYSKIIRPFLVAEQNEIDASLDKFKNKVSSVITEEIKKNE</sequence>
<dbReference type="AlphaFoldDB" id="A0AAD5ULR6"/>
<accession>A0AAD5ULR6</accession>
<proteinExistence type="inferred from homology"/>
<organism evidence="7 8">
    <name type="scientific">Boothiomyces macroporosus</name>
    <dbReference type="NCBI Taxonomy" id="261099"/>
    <lineage>
        <taxon>Eukaryota</taxon>
        <taxon>Fungi</taxon>
        <taxon>Fungi incertae sedis</taxon>
        <taxon>Chytridiomycota</taxon>
        <taxon>Chytridiomycota incertae sedis</taxon>
        <taxon>Chytridiomycetes</taxon>
        <taxon>Rhizophydiales</taxon>
        <taxon>Terramycetaceae</taxon>
        <taxon>Boothiomyces</taxon>
    </lineage>
</organism>
<dbReference type="EMBL" id="JADGKB010000005">
    <property type="protein sequence ID" value="KAJ3261537.1"/>
    <property type="molecule type" value="Genomic_DNA"/>
</dbReference>
<name>A0AAD5ULR6_9FUNG</name>
<dbReference type="PANTHER" id="PTHR12300">
    <property type="entry name" value="HVA22-LIKE PROTEINS"/>
    <property type="match status" value="1"/>
</dbReference>
<keyword evidence="3 6" id="KW-0812">Transmembrane</keyword>
<dbReference type="Proteomes" id="UP001210925">
    <property type="component" value="Unassembled WGS sequence"/>
</dbReference>
<reference evidence="7" key="1">
    <citation type="submission" date="2020-05" db="EMBL/GenBank/DDBJ databases">
        <title>Phylogenomic resolution of chytrid fungi.</title>
        <authorList>
            <person name="Stajich J.E."/>
            <person name="Amses K."/>
            <person name="Simmons R."/>
            <person name="Seto K."/>
            <person name="Myers J."/>
            <person name="Bonds A."/>
            <person name="Quandt C.A."/>
            <person name="Barry K."/>
            <person name="Liu P."/>
            <person name="Grigoriev I."/>
            <person name="Longcore J.E."/>
            <person name="James T.Y."/>
        </authorList>
    </citation>
    <scope>NUCLEOTIDE SEQUENCE</scope>
    <source>
        <strain evidence="7">PLAUS21</strain>
    </source>
</reference>
<evidence type="ECO:0000256" key="5">
    <source>
        <dbReference type="ARBA" id="ARBA00023136"/>
    </source>
</evidence>
<dbReference type="GO" id="GO:0016020">
    <property type="term" value="C:membrane"/>
    <property type="evidence" value="ECO:0007669"/>
    <property type="project" value="UniProtKB-SubCell"/>
</dbReference>
<keyword evidence="5 6" id="KW-0472">Membrane</keyword>
<comment type="caution">
    <text evidence="6">Lacks conserved residue(s) required for the propagation of feature annotation.</text>
</comment>